<name>A0A3P5XS24_9RHOB</name>
<accession>A0A3P5XS24</accession>
<sequence length="110" mass="11940">MTIRFTEGDDPAAEAAGALDLTEQLYRIAVEELNEAFAGIREGRFELAKDGKRAVRDLADLSKALLEERRNVEKLRKQAAGEAGGGELDLGAARDEIGRRLACLRAARGD</sequence>
<reference evidence="1 2" key="1">
    <citation type="submission" date="2018-11" db="EMBL/GenBank/DDBJ databases">
        <authorList>
            <person name="Criscuolo A."/>
        </authorList>
    </citation>
    <scope>NUCLEOTIDE SEQUENCE [LARGE SCALE GENOMIC DNA]</scope>
    <source>
        <strain evidence="1">ACIP111625</strain>
    </source>
</reference>
<evidence type="ECO:0000313" key="1">
    <source>
        <dbReference type="EMBL" id="VDC31793.1"/>
    </source>
</evidence>
<protein>
    <submittedName>
        <fullName evidence="1">Uncharacterized protein</fullName>
    </submittedName>
</protein>
<organism evidence="1 2">
    <name type="scientific">Pseudogemmobacter humi</name>
    <dbReference type="NCBI Taxonomy" id="2483812"/>
    <lineage>
        <taxon>Bacteria</taxon>
        <taxon>Pseudomonadati</taxon>
        <taxon>Pseudomonadota</taxon>
        <taxon>Alphaproteobacteria</taxon>
        <taxon>Rhodobacterales</taxon>
        <taxon>Paracoccaceae</taxon>
        <taxon>Pseudogemmobacter</taxon>
    </lineage>
</organism>
<dbReference type="AlphaFoldDB" id="A0A3P5XS24"/>
<dbReference type="Proteomes" id="UP000277498">
    <property type="component" value="Unassembled WGS sequence"/>
</dbReference>
<gene>
    <name evidence="1" type="ORF">XINFAN_03147</name>
</gene>
<keyword evidence="2" id="KW-1185">Reference proteome</keyword>
<dbReference type="RefSeq" id="WP_233352253.1">
    <property type="nucleotide sequence ID" value="NZ_UXAW01000088.1"/>
</dbReference>
<proteinExistence type="predicted"/>
<dbReference type="EMBL" id="UXAW01000088">
    <property type="protein sequence ID" value="VDC31793.1"/>
    <property type="molecule type" value="Genomic_DNA"/>
</dbReference>
<evidence type="ECO:0000313" key="2">
    <source>
        <dbReference type="Proteomes" id="UP000277498"/>
    </source>
</evidence>